<name>A0A229FV72_9BURK</name>
<dbReference type="EMBL" id="NJGG01000001">
    <property type="protein sequence ID" value="OXL15813.1"/>
    <property type="molecule type" value="Genomic_DNA"/>
</dbReference>
<feature type="signal peptide" evidence="1">
    <location>
        <begin position="1"/>
        <end position="25"/>
    </location>
</feature>
<reference evidence="2 3" key="1">
    <citation type="submission" date="2017-06" db="EMBL/GenBank/DDBJ databases">
        <title>Reclassification of a Polynucleobacter cosmopolitanus strain isolated from tropical Lake Victoria as Polynucleobacter victoriensis comb. nov.</title>
        <authorList>
            <person name="Hahn M.W."/>
        </authorList>
    </citation>
    <scope>NUCLEOTIDE SEQUENCE [LARGE SCALE GENOMIC DNA]</scope>
    <source>
        <strain evidence="2 3">MWH-MoIso2</strain>
    </source>
</reference>
<comment type="caution">
    <text evidence="2">The sequence shown here is derived from an EMBL/GenBank/DDBJ whole genome shotgun (WGS) entry which is preliminary data.</text>
</comment>
<accession>A0A229FV72</accession>
<sequence>MKTYLTLSAIALAAAATLSSGTVLAQAAAPAPEYTIAYNIGATSDYRFRGLKQNGDNAAVQGGIDFAHKSGVYLGTWASNVSDWAAANASANLEMDFYGGYKTELAGVALDFGMIYYNYPGASKPNLSDTREVYIGAAYGPAAFKVSRVMSTNYFASTGGDASGTMYYDLTLSQEVMPKLTASVHAGYTDYKNGSNNLYDGGVNGSGKVSYSDYNVGLTYDYEGYMLGVKYFFNDTKPGTEGYATSAAGKKLYKDGLAVSVLKAF</sequence>
<evidence type="ECO:0000313" key="2">
    <source>
        <dbReference type="EMBL" id="OXL15813.1"/>
    </source>
</evidence>
<organism evidence="2 3">
    <name type="scientific">Polynucleobacter cosmopolitanus</name>
    <dbReference type="NCBI Taxonomy" id="351345"/>
    <lineage>
        <taxon>Bacteria</taxon>
        <taxon>Pseudomonadati</taxon>
        <taxon>Pseudomonadota</taxon>
        <taxon>Betaproteobacteria</taxon>
        <taxon>Burkholderiales</taxon>
        <taxon>Burkholderiaceae</taxon>
        <taxon>Polynucleobacter</taxon>
    </lineage>
</organism>
<evidence type="ECO:0000313" key="3">
    <source>
        <dbReference type="Proteomes" id="UP000215188"/>
    </source>
</evidence>
<feature type="chain" id="PRO_5013325413" description="Porin domain-containing protein" evidence="1">
    <location>
        <begin position="26"/>
        <end position="265"/>
    </location>
</feature>
<dbReference type="Pfam" id="PF09694">
    <property type="entry name" value="Gcw_chp"/>
    <property type="match status" value="1"/>
</dbReference>
<dbReference type="OrthoDB" id="9793561at2"/>
<dbReference type="InterPro" id="IPR010239">
    <property type="entry name" value="CHP02001"/>
</dbReference>
<dbReference type="AlphaFoldDB" id="A0A229FV72"/>
<dbReference type="RefSeq" id="WP_089514850.1">
    <property type="nucleotide sequence ID" value="NZ_NJGG01000001.1"/>
</dbReference>
<keyword evidence="1" id="KW-0732">Signal</keyword>
<gene>
    <name evidence="2" type="ORF">AOC33_01555</name>
</gene>
<dbReference type="Proteomes" id="UP000215188">
    <property type="component" value="Unassembled WGS sequence"/>
</dbReference>
<keyword evidence="3" id="KW-1185">Reference proteome</keyword>
<evidence type="ECO:0008006" key="4">
    <source>
        <dbReference type="Google" id="ProtNLM"/>
    </source>
</evidence>
<proteinExistence type="predicted"/>
<evidence type="ECO:0000256" key="1">
    <source>
        <dbReference type="SAM" id="SignalP"/>
    </source>
</evidence>
<dbReference type="NCBIfam" id="TIGR02001">
    <property type="entry name" value="gcw_chp"/>
    <property type="match status" value="1"/>
</dbReference>
<protein>
    <recommendedName>
        <fullName evidence="4">Porin domain-containing protein</fullName>
    </recommendedName>
</protein>